<evidence type="ECO:0000313" key="1">
    <source>
        <dbReference type="EMBL" id="JAD79537.1"/>
    </source>
</evidence>
<organism evidence="1">
    <name type="scientific">Arundo donax</name>
    <name type="common">Giant reed</name>
    <name type="synonym">Donax arundinaceus</name>
    <dbReference type="NCBI Taxonomy" id="35708"/>
    <lineage>
        <taxon>Eukaryota</taxon>
        <taxon>Viridiplantae</taxon>
        <taxon>Streptophyta</taxon>
        <taxon>Embryophyta</taxon>
        <taxon>Tracheophyta</taxon>
        <taxon>Spermatophyta</taxon>
        <taxon>Magnoliopsida</taxon>
        <taxon>Liliopsida</taxon>
        <taxon>Poales</taxon>
        <taxon>Poaceae</taxon>
        <taxon>PACMAD clade</taxon>
        <taxon>Arundinoideae</taxon>
        <taxon>Arundineae</taxon>
        <taxon>Arundo</taxon>
    </lineage>
</organism>
<dbReference type="EMBL" id="GBRH01218358">
    <property type="protein sequence ID" value="JAD79537.1"/>
    <property type="molecule type" value="Transcribed_RNA"/>
</dbReference>
<sequence length="77" mass="7754">MAGEAELGDIQVPSSLVALVGNNSKSLASDPSVLQARAFGSVPSFAGCRSGEQLQTAGFVSFQASSIVDHLQAACNG</sequence>
<name>A0A0A9D733_ARUDO</name>
<reference evidence="1" key="1">
    <citation type="submission" date="2014-09" db="EMBL/GenBank/DDBJ databases">
        <authorList>
            <person name="Magalhaes I.L.F."/>
            <person name="Oliveira U."/>
            <person name="Santos F.R."/>
            <person name="Vidigal T.H.D.A."/>
            <person name="Brescovit A.D."/>
            <person name="Santos A.J."/>
        </authorList>
    </citation>
    <scope>NUCLEOTIDE SEQUENCE</scope>
    <source>
        <tissue evidence="1">Shoot tissue taken approximately 20 cm above the soil surface</tissue>
    </source>
</reference>
<reference evidence="1" key="2">
    <citation type="journal article" date="2015" name="Data Brief">
        <title>Shoot transcriptome of the giant reed, Arundo donax.</title>
        <authorList>
            <person name="Barrero R.A."/>
            <person name="Guerrero F.D."/>
            <person name="Moolhuijzen P."/>
            <person name="Goolsby J.A."/>
            <person name="Tidwell J."/>
            <person name="Bellgard S.E."/>
            <person name="Bellgard M.I."/>
        </authorList>
    </citation>
    <scope>NUCLEOTIDE SEQUENCE</scope>
    <source>
        <tissue evidence="1">Shoot tissue taken approximately 20 cm above the soil surface</tissue>
    </source>
</reference>
<accession>A0A0A9D733</accession>
<proteinExistence type="predicted"/>
<protein>
    <submittedName>
        <fullName evidence="1">Uncharacterized protein</fullName>
    </submittedName>
</protein>
<dbReference type="AlphaFoldDB" id="A0A0A9D733"/>